<feature type="transmembrane region" description="Helical" evidence="2">
    <location>
        <begin position="583"/>
        <end position="602"/>
    </location>
</feature>
<feature type="region of interest" description="Disordered" evidence="1">
    <location>
        <begin position="1"/>
        <end position="37"/>
    </location>
</feature>
<organism evidence="4 5">
    <name type="scientific">Streptomyces niveus</name>
    <name type="common">Streptomyces spheroides</name>
    <dbReference type="NCBI Taxonomy" id="193462"/>
    <lineage>
        <taxon>Bacteria</taxon>
        <taxon>Bacillati</taxon>
        <taxon>Actinomycetota</taxon>
        <taxon>Actinomycetes</taxon>
        <taxon>Kitasatosporales</taxon>
        <taxon>Streptomycetaceae</taxon>
        <taxon>Streptomyces</taxon>
    </lineage>
</organism>
<dbReference type="Gene3D" id="3.40.630.10">
    <property type="entry name" value="Zn peptidases"/>
    <property type="match status" value="1"/>
</dbReference>
<dbReference type="PANTHER" id="PTHR12147:SF26">
    <property type="entry name" value="PEPTIDASE M28 DOMAIN-CONTAINING PROTEIN"/>
    <property type="match status" value="1"/>
</dbReference>
<name>A0A1U9R0P6_STRNV</name>
<keyword evidence="2" id="KW-1133">Transmembrane helix</keyword>
<feature type="compositionally biased region" description="Basic and acidic residues" evidence="1">
    <location>
        <begin position="20"/>
        <end position="36"/>
    </location>
</feature>
<dbReference type="Proteomes" id="UP000189677">
    <property type="component" value="Chromosome"/>
</dbReference>
<sequence>MGPKDPGPGGQARDSPGDSGTDRHGTDRREPGDVRRGAGRTAVARWVFPAAVAVFAALCLSLVILDGRMPAARGPDAPADTFSAARATEHVREIAAAPRPSGSAAHTRAREYLVRTLTALGIDTKVHTGAAASHRPDLSPIGADSRYAGLRLENVVARVPGTDSTRPVALVTHYDSTEAGPGANDAGVPVSVLLETARALLTGPPPRNDVLFVFTDAEESGLLGAQALVNTPGLLPPDAVILNFEARGSRGPSLMFEAGPDTAWLVKTLAGEVPGARTDSLLDAAYGYMPNLTDFTVFQEAGHQGLNLAYLDGYTHYHGATDTPEQVDPATVQHQGGQALGLARALGSADLARTPAGDSAYFQAAGWFVSYPLGAALPAALVVAGLGLALLLRLRARGLLTVGGVCRGFLVALGQLLLAAGAAFALAPLTASGHAEFDHYYDIGGHGPALAGFLALTLAVGSTLALLVRRWAGPREQVAGAALLWILLSCVSAVALPGGSHVFIWPALGLLAAAAVLTSRAGTTVRGRVLAAALGTVPAALLVFPLLPLLTDALGLGLVAAPVAVAALLTALLPGVLPGMPRLLPVTAAVVAVAVLAGTALLPPERERRLRADLAYVWDADRRTAHWISGAPSDEWSDRFLPADAEPGSVTDLWPGWRVPVRRGPAEEFPLPGPRITTKVLGGSEAGGRRVRLTAVSERGADELVIVVSGTAVRGWSLSGVPGEFADDPAGDDAWELWIRQVPERGVELELELAPGPATVRVIDRTPGLPGPAADGPDGTRAPALGIASVGEATLVATARTLE</sequence>
<dbReference type="KEGG" id="snw:BBN63_30070"/>
<feature type="transmembrane region" description="Helical" evidence="2">
    <location>
        <begin position="46"/>
        <end position="65"/>
    </location>
</feature>
<dbReference type="InterPro" id="IPR045175">
    <property type="entry name" value="M28_fam"/>
</dbReference>
<dbReference type="AlphaFoldDB" id="A0A1U9R0P6"/>
<evidence type="ECO:0000259" key="3">
    <source>
        <dbReference type="Pfam" id="PF04389"/>
    </source>
</evidence>
<evidence type="ECO:0000313" key="4">
    <source>
        <dbReference type="EMBL" id="AQU69803.1"/>
    </source>
</evidence>
<keyword evidence="5" id="KW-1185">Reference proteome</keyword>
<evidence type="ECO:0000256" key="1">
    <source>
        <dbReference type="SAM" id="MobiDB-lite"/>
    </source>
</evidence>
<proteinExistence type="predicted"/>
<feature type="transmembrane region" description="Helical" evidence="2">
    <location>
        <begin position="447"/>
        <end position="466"/>
    </location>
</feature>
<dbReference type="SUPFAM" id="SSF53187">
    <property type="entry name" value="Zn-dependent exopeptidases"/>
    <property type="match status" value="1"/>
</dbReference>
<feature type="transmembrane region" description="Helical" evidence="2">
    <location>
        <begin position="478"/>
        <end position="496"/>
    </location>
</feature>
<feature type="transmembrane region" description="Helical" evidence="2">
    <location>
        <begin position="404"/>
        <end position="427"/>
    </location>
</feature>
<evidence type="ECO:0000256" key="2">
    <source>
        <dbReference type="SAM" id="Phobius"/>
    </source>
</evidence>
<feature type="transmembrane region" description="Helical" evidence="2">
    <location>
        <begin position="371"/>
        <end position="392"/>
    </location>
</feature>
<gene>
    <name evidence="4" type="ORF">BBN63_30070</name>
</gene>
<keyword evidence="2" id="KW-0812">Transmembrane</keyword>
<dbReference type="GO" id="GO:0008235">
    <property type="term" value="F:metalloexopeptidase activity"/>
    <property type="evidence" value="ECO:0007669"/>
    <property type="project" value="InterPro"/>
</dbReference>
<feature type="domain" description="Peptidase M28" evidence="3">
    <location>
        <begin position="154"/>
        <end position="336"/>
    </location>
</feature>
<feature type="transmembrane region" description="Helical" evidence="2">
    <location>
        <begin position="502"/>
        <end position="522"/>
    </location>
</feature>
<reference evidence="4 5" key="1">
    <citation type="submission" date="2016-11" db="EMBL/GenBank/DDBJ databases">
        <title>Complete genome sequence of Streptomyces niveus SCSIO 3406.</title>
        <authorList>
            <person name="Zhu Q."/>
            <person name="Cheng W."/>
            <person name="Song Y."/>
            <person name="Li Q."/>
            <person name="Ju J."/>
        </authorList>
    </citation>
    <scope>NUCLEOTIDE SEQUENCE [LARGE SCALE GENOMIC DNA]</scope>
    <source>
        <strain evidence="4 5">SCSIO 3406</strain>
    </source>
</reference>
<protein>
    <recommendedName>
        <fullName evidence="3">Peptidase M28 domain-containing protein</fullName>
    </recommendedName>
</protein>
<dbReference type="InterPro" id="IPR007484">
    <property type="entry name" value="Peptidase_M28"/>
</dbReference>
<feature type="transmembrane region" description="Helical" evidence="2">
    <location>
        <begin position="529"/>
        <end position="547"/>
    </location>
</feature>
<evidence type="ECO:0000313" key="5">
    <source>
        <dbReference type="Proteomes" id="UP000189677"/>
    </source>
</evidence>
<dbReference type="EMBL" id="CP018047">
    <property type="protein sequence ID" value="AQU69803.1"/>
    <property type="molecule type" value="Genomic_DNA"/>
</dbReference>
<dbReference type="GO" id="GO:0006508">
    <property type="term" value="P:proteolysis"/>
    <property type="evidence" value="ECO:0007669"/>
    <property type="project" value="InterPro"/>
</dbReference>
<dbReference type="Pfam" id="PF04389">
    <property type="entry name" value="Peptidase_M28"/>
    <property type="match status" value="1"/>
</dbReference>
<keyword evidence="2" id="KW-0472">Membrane</keyword>
<accession>A0A1U9R0P6</accession>
<dbReference type="PANTHER" id="PTHR12147">
    <property type="entry name" value="METALLOPEPTIDASE M28 FAMILY MEMBER"/>
    <property type="match status" value="1"/>
</dbReference>
<feature type="transmembrane region" description="Helical" evidence="2">
    <location>
        <begin position="553"/>
        <end position="576"/>
    </location>
</feature>